<gene>
    <name evidence="6" type="ORF">BRENAR_LOCUS3091</name>
</gene>
<keyword evidence="1" id="KW-0962">Peroxisome biogenesis</keyword>
<evidence type="ECO:0000256" key="4">
    <source>
        <dbReference type="ARBA" id="ARBA00046271"/>
    </source>
</evidence>
<feature type="region of interest" description="Disordered" evidence="5">
    <location>
        <begin position="49"/>
        <end position="89"/>
    </location>
</feature>
<dbReference type="Pfam" id="PF05648">
    <property type="entry name" value="PEX11"/>
    <property type="match status" value="1"/>
</dbReference>
<dbReference type="PANTHER" id="PTHR12652:SF50">
    <property type="entry name" value="PEROXIN 11"/>
    <property type="match status" value="1"/>
</dbReference>
<keyword evidence="2" id="KW-0472">Membrane</keyword>
<evidence type="ECO:0000313" key="6">
    <source>
        <dbReference type="EMBL" id="VEU22360.1"/>
    </source>
</evidence>
<dbReference type="Proteomes" id="UP000290900">
    <property type="component" value="Unassembled WGS sequence"/>
</dbReference>
<protein>
    <submittedName>
        <fullName evidence="6">DEKNAAC103349</fullName>
    </submittedName>
</protein>
<evidence type="ECO:0000256" key="3">
    <source>
        <dbReference type="ARBA" id="ARBA00023140"/>
    </source>
</evidence>
<name>A0A448YN73_BRENA</name>
<proteinExistence type="predicted"/>
<evidence type="ECO:0000256" key="2">
    <source>
        <dbReference type="ARBA" id="ARBA00023136"/>
    </source>
</evidence>
<reference evidence="6 7" key="1">
    <citation type="submission" date="2018-12" db="EMBL/GenBank/DDBJ databases">
        <authorList>
            <person name="Tiukova I."/>
            <person name="Dainat J."/>
        </authorList>
    </citation>
    <scope>NUCLEOTIDE SEQUENCE [LARGE SCALE GENOMIC DNA]</scope>
</reference>
<dbReference type="STRING" id="13370.A0A448YN73"/>
<evidence type="ECO:0000256" key="1">
    <source>
        <dbReference type="ARBA" id="ARBA00022593"/>
    </source>
</evidence>
<comment type="subcellular location">
    <subcellularLocation>
        <location evidence="4">Peroxisome membrane</location>
    </subcellularLocation>
</comment>
<accession>A0A448YN73</accession>
<dbReference type="EMBL" id="CAACVR010000023">
    <property type="protein sequence ID" value="VEU22360.1"/>
    <property type="molecule type" value="Genomic_DNA"/>
</dbReference>
<dbReference type="GO" id="GO:0016559">
    <property type="term" value="P:peroxisome fission"/>
    <property type="evidence" value="ECO:0007669"/>
    <property type="project" value="InterPro"/>
</dbReference>
<dbReference type="InterPro" id="IPR008733">
    <property type="entry name" value="PEX11"/>
</dbReference>
<dbReference type="FunCoup" id="A0A448YN73">
    <property type="interactions" value="51"/>
</dbReference>
<dbReference type="GO" id="GO:0005778">
    <property type="term" value="C:peroxisomal membrane"/>
    <property type="evidence" value="ECO:0007669"/>
    <property type="project" value="UniProtKB-SubCell"/>
</dbReference>
<dbReference type="OrthoDB" id="411017at2759"/>
<keyword evidence="7" id="KW-1185">Reference proteome</keyword>
<organism evidence="6 7">
    <name type="scientific">Brettanomyces naardenensis</name>
    <name type="common">Yeast</name>
    <dbReference type="NCBI Taxonomy" id="13370"/>
    <lineage>
        <taxon>Eukaryota</taxon>
        <taxon>Fungi</taxon>
        <taxon>Dikarya</taxon>
        <taxon>Ascomycota</taxon>
        <taxon>Saccharomycotina</taxon>
        <taxon>Pichiomycetes</taxon>
        <taxon>Pichiales</taxon>
        <taxon>Pichiaceae</taxon>
        <taxon>Brettanomyces</taxon>
    </lineage>
</organism>
<sequence length="406" mass="46248">MSDPSTQDLFKQAGALGVYSYYYQTNRDDFNKVRLRSPIRPTMSETIVISETSRSSTPIRSLQLPSPSPNGGAKPAGRTDNIEKPLRGSLTSLNIPPKVSNIDLLKQCLATITGKDKSAKIVVYLLRLLLCESRRISSLESLRNVRVDSIDFTTTKASLLTQLISNPRILLILLLQQFVLRSQGSVQSIGLYRQILRCFGVPFHIVKVGRLMEKSLDIIRDDKSGGALRLRRVTDLWFNWEVATSLSSFYYAWFDESLLLYKLGILQKNELTKYHALCSRHELIAWLATIIVGLRNDYVKYQELVAEENSCRINYQVKERARKMVRGGRADRSQYVEAYQAEIEEIVKKKKIIQLNLAALTCDLAYDSVLVFNKKMYEPLHISFGLASGVLGFWKVWKQQQQLPSN</sequence>
<evidence type="ECO:0000256" key="5">
    <source>
        <dbReference type="SAM" id="MobiDB-lite"/>
    </source>
</evidence>
<keyword evidence="3" id="KW-0576">Peroxisome</keyword>
<dbReference type="AlphaFoldDB" id="A0A448YN73"/>
<dbReference type="PANTHER" id="PTHR12652">
    <property type="entry name" value="PEROXISOMAL BIOGENESIS FACTOR 11"/>
    <property type="match status" value="1"/>
</dbReference>
<feature type="compositionally biased region" description="Polar residues" evidence="5">
    <location>
        <begin position="49"/>
        <end position="65"/>
    </location>
</feature>
<evidence type="ECO:0000313" key="7">
    <source>
        <dbReference type="Proteomes" id="UP000290900"/>
    </source>
</evidence>
<dbReference type="InParanoid" id="A0A448YN73"/>